<evidence type="ECO:0000256" key="1">
    <source>
        <dbReference type="ARBA" id="ARBA00023015"/>
    </source>
</evidence>
<evidence type="ECO:0000313" key="5">
    <source>
        <dbReference type="EMBL" id="SHJ93368.1"/>
    </source>
</evidence>
<dbReference type="PROSITE" id="PS00041">
    <property type="entry name" value="HTH_ARAC_FAMILY_1"/>
    <property type="match status" value="1"/>
</dbReference>
<gene>
    <name evidence="5" type="ORF">SAMN02745975_03264</name>
</gene>
<keyword evidence="2" id="KW-0238">DNA-binding</keyword>
<dbReference type="InterPro" id="IPR018771">
    <property type="entry name" value="PocR_dom"/>
</dbReference>
<dbReference type="Pfam" id="PF12833">
    <property type="entry name" value="HTH_18"/>
    <property type="match status" value="1"/>
</dbReference>
<dbReference type="GO" id="GO:0003700">
    <property type="term" value="F:DNA-binding transcription factor activity"/>
    <property type="evidence" value="ECO:0007669"/>
    <property type="project" value="InterPro"/>
</dbReference>
<dbReference type="SMART" id="SM00342">
    <property type="entry name" value="HTH_ARAC"/>
    <property type="match status" value="1"/>
</dbReference>
<evidence type="ECO:0000256" key="2">
    <source>
        <dbReference type="ARBA" id="ARBA00023125"/>
    </source>
</evidence>
<evidence type="ECO:0000259" key="4">
    <source>
        <dbReference type="PROSITE" id="PS01124"/>
    </source>
</evidence>
<dbReference type="InterPro" id="IPR018062">
    <property type="entry name" value="HTH_AraC-typ_CS"/>
</dbReference>
<dbReference type="SUPFAM" id="SSF46689">
    <property type="entry name" value="Homeodomain-like"/>
    <property type="match status" value="2"/>
</dbReference>
<keyword evidence="1" id="KW-0805">Transcription regulation</keyword>
<evidence type="ECO:0000313" key="6">
    <source>
        <dbReference type="Proteomes" id="UP000184536"/>
    </source>
</evidence>
<dbReference type="PANTHER" id="PTHR43280">
    <property type="entry name" value="ARAC-FAMILY TRANSCRIPTIONAL REGULATOR"/>
    <property type="match status" value="1"/>
</dbReference>
<proteinExistence type="predicted"/>
<accession>A0A1M6NCB0</accession>
<reference evidence="6" key="1">
    <citation type="submission" date="2016-11" db="EMBL/GenBank/DDBJ databases">
        <authorList>
            <person name="Varghese N."/>
            <person name="Submissions S."/>
        </authorList>
    </citation>
    <scope>NUCLEOTIDE SEQUENCE [LARGE SCALE GENOMIC DNA]</scope>
    <source>
        <strain evidence="6">DSM 17957</strain>
    </source>
</reference>
<dbReference type="Pfam" id="PF10114">
    <property type="entry name" value="PocR"/>
    <property type="match status" value="1"/>
</dbReference>
<dbReference type="GO" id="GO:0043565">
    <property type="term" value="F:sequence-specific DNA binding"/>
    <property type="evidence" value="ECO:0007669"/>
    <property type="project" value="InterPro"/>
</dbReference>
<dbReference type="InterPro" id="IPR009057">
    <property type="entry name" value="Homeodomain-like_sf"/>
</dbReference>
<dbReference type="InterPro" id="IPR018060">
    <property type="entry name" value="HTH_AraC"/>
</dbReference>
<dbReference type="InterPro" id="IPR020449">
    <property type="entry name" value="Tscrpt_reg_AraC-type_HTH"/>
</dbReference>
<dbReference type="PANTHER" id="PTHR43280:SF28">
    <property type="entry name" value="HTH-TYPE TRANSCRIPTIONAL ACTIVATOR RHAS"/>
    <property type="match status" value="1"/>
</dbReference>
<sequence length="424" mass="48520">MNLGRSFDEDRGVNPKQLKETLEAYYYVTGITVFMIDEQGKIVEACGGRPTLCTHLVPTSKEGCHCPQVHLFASKQAEKIGEGYVFHCPVGLIHYSAPLIYNRVLRGALIAGPILLDEPDDLLLEGIMNKYALQEDDRESVRKYIADVPIVTPEKVKYLSRLLFMVTLSLMDQDRFVLYERNQRMHQQSHINLSMQDMKEEDKSHSYYPYEKEKELMTKVKNGDEVGAKTILNDILGHIFFTSGGNMEVMKARTLELTSLLSRAAVEGGGALDKIFGLNYKFIGQLSKIENIEDLSYWILKVLDRFMENVFSLAHSKNAELIKTVLSYINKNYMNNITLEEVSGIVYLNPSYFSTIFKKETGMPFSTYLNKVRIQESKQLLKDINQSILDIALAVGFEDQSYYSKVFKKITGITPKEYRDQHQF</sequence>
<keyword evidence="3" id="KW-0804">Transcription</keyword>
<name>A0A1M6NCB0_9FIRM</name>
<dbReference type="STRING" id="1121919.SAMN02745975_03264"/>
<feature type="domain" description="HTH araC/xylS-type" evidence="4">
    <location>
        <begin position="323"/>
        <end position="421"/>
    </location>
</feature>
<dbReference type="Gene3D" id="1.10.10.60">
    <property type="entry name" value="Homeodomain-like"/>
    <property type="match status" value="2"/>
</dbReference>
<organism evidence="5 6">
    <name type="scientific">Geosporobacter subterraneus DSM 17957</name>
    <dbReference type="NCBI Taxonomy" id="1121919"/>
    <lineage>
        <taxon>Bacteria</taxon>
        <taxon>Bacillati</taxon>
        <taxon>Bacillota</taxon>
        <taxon>Clostridia</taxon>
        <taxon>Peptostreptococcales</taxon>
        <taxon>Thermotaleaceae</taxon>
        <taxon>Geosporobacter</taxon>
    </lineage>
</organism>
<dbReference type="PRINTS" id="PR00032">
    <property type="entry name" value="HTHARAC"/>
</dbReference>
<protein>
    <submittedName>
        <fullName evidence="5">Helix-turn-helix domain-containing protein</fullName>
    </submittedName>
</protein>
<dbReference type="EMBL" id="FQZV01000054">
    <property type="protein sequence ID" value="SHJ93368.1"/>
    <property type="molecule type" value="Genomic_DNA"/>
</dbReference>
<evidence type="ECO:0000256" key="3">
    <source>
        <dbReference type="ARBA" id="ARBA00023163"/>
    </source>
</evidence>
<dbReference type="Proteomes" id="UP000184536">
    <property type="component" value="Unassembled WGS sequence"/>
</dbReference>
<dbReference type="PROSITE" id="PS01124">
    <property type="entry name" value="HTH_ARAC_FAMILY_2"/>
    <property type="match status" value="1"/>
</dbReference>
<keyword evidence="6" id="KW-1185">Reference proteome</keyword>
<dbReference type="AlphaFoldDB" id="A0A1M6NCB0"/>